<evidence type="ECO:0000313" key="1">
    <source>
        <dbReference type="EMBL" id="CAB1427159.1"/>
    </source>
</evidence>
<protein>
    <submittedName>
        <fullName evidence="1">Uncharacterized protein</fullName>
    </submittedName>
</protein>
<keyword evidence="2" id="KW-1185">Reference proteome</keyword>
<organism evidence="1 2">
    <name type="scientific">Pleuronectes platessa</name>
    <name type="common">European plaice</name>
    <dbReference type="NCBI Taxonomy" id="8262"/>
    <lineage>
        <taxon>Eukaryota</taxon>
        <taxon>Metazoa</taxon>
        <taxon>Chordata</taxon>
        <taxon>Craniata</taxon>
        <taxon>Vertebrata</taxon>
        <taxon>Euteleostomi</taxon>
        <taxon>Actinopterygii</taxon>
        <taxon>Neopterygii</taxon>
        <taxon>Teleostei</taxon>
        <taxon>Neoteleostei</taxon>
        <taxon>Acanthomorphata</taxon>
        <taxon>Carangaria</taxon>
        <taxon>Pleuronectiformes</taxon>
        <taxon>Pleuronectoidei</taxon>
        <taxon>Pleuronectidae</taxon>
        <taxon>Pleuronectes</taxon>
    </lineage>
</organism>
<dbReference type="EMBL" id="CADEAL010000946">
    <property type="protein sequence ID" value="CAB1427159.1"/>
    <property type="molecule type" value="Genomic_DNA"/>
</dbReference>
<reference evidence="1" key="1">
    <citation type="submission" date="2020-03" db="EMBL/GenBank/DDBJ databases">
        <authorList>
            <person name="Weist P."/>
        </authorList>
    </citation>
    <scope>NUCLEOTIDE SEQUENCE</scope>
</reference>
<comment type="caution">
    <text evidence="1">The sequence shown here is derived from an EMBL/GenBank/DDBJ whole genome shotgun (WGS) entry which is preliminary data.</text>
</comment>
<name>A0A9N7YK62_PLEPL</name>
<accession>A0A9N7YK62</accession>
<dbReference type="Proteomes" id="UP001153269">
    <property type="component" value="Unassembled WGS sequence"/>
</dbReference>
<sequence>MTHCKVDPPLPAPGGVLDACPRPIFCRRDAFYRTLSSNSLFCTLSSCTPCAPNCTDRALLYIHSTFIRSLLDCQSRLSTHGQTYLSSTRTTSGCSLPAHAIRPNVSSENDCVPSAYRQTPLSSSDSRINTVRYLLRYVNFD</sequence>
<gene>
    <name evidence="1" type="ORF">PLEPLA_LOCUS15097</name>
</gene>
<proteinExistence type="predicted"/>
<dbReference type="AlphaFoldDB" id="A0A9N7YK62"/>
<evidence type="ECO:0000313" key="2">
    <source>
        <dbReference type="Proteomes" id="UP001153269"/>
    </source>
</evidence>